<protein>
    <submittedName>
        <fullName evidence="2">Uncharacterized protein</fullName>
    </submittedName>
</protein>
<feature type="region of interest" description="Disordered" evidence="1">
    <location>
        <begin position="1"/>
        <end position="249"/>
    </location>
</feature>
<accession>A0A543CVD2</accession>
<proteinExistence type="predicted"/>
<reference evidence="2 3" key="1">
    <citation type="submission" date="2019-06" db="EMBL/GenBank/DDBJ databases">
        <title>Sequencing the genomes of 1000 actinobacteria strains.</title>
        <authorList>
            <person name="Klenk H.-P."/>
        </authorList>
    </citation>
    <scope>NUCLEOTIDE SEQUENCE [LARGE SCALE GENOMIC DNA]</scope>
    <source>
        <strain evidence="2 3">DSM 102200</strain>
    </source>
</reference>
<feature type="compositionally biased region" description="Basic residues" evidence="1">
    <location>
        <begin position="205"/>
        <end position="234"/>
    </location>
</feature>
<evidence type="ECO:0000313" key="3">
    <source>
        <dbReference type="Proteomes" id="UP000316096"/>
    </source>
</evidence>
<feature type="compositionally biased region" description="Gly residues" evidence="1">
    <location>
        <begin position="88"/>
        <end position="97"/>
    </location>
</feature>
<name>A0A543CVD2_9ACTN</name>
<dbReference type="EMBL" id="VFOZ01000001">
    <property type="protein sequence ID" value="TQM01065.1"/>
    <property type="molecule type" value="Genomic_DNA"/>
</dbReference>
<dbReference type="Proteomes" id="UP000316096">
    <property type="component" value="Unassembled WGS sequence"/>
</dbReference>
<evidence type="ECO:0000313" key="2">
    <source>
        <dbReference type="EMBL" id="TQM01065.1"/>
    </source>
</evidence>
<feature type="compositionally biased region" description="Gly residues" evidence="1">
    <location>
        <begin position="108"/>
        <end position="123"/>
    </location>
</feature>
<evidence type="ECO:0000256" key="1">
    <source>
        <dbReference type="SAM" id="MobiDB-lite"/>
    </source>
</evidence>
<feature type="compositionally biased region" description="Basic and acidic residues" evidence="1">
    <location>
        <begin position="52"/>
        <end position="64"/>
    </location>
</feature>
<dbReference type="AlphaFoldDB" id="A0A543CVD2"/>
<gene>
    <name evidence="2" type="ORF">FB559_6808</name>
</gene>
<sequence>MTGGWNALPAVRAGPRVLVGPGHEPEPAPQRGRLPYLRPATNRDGLPSGRRRPADTVMNRDRPQRAMTARKPTTNRERLPSGRRRRGGGAPYLGDGGEQTRPRTGTGSPVGDGGGAAHLGDGGKQNRRRTGPAPRRETAVGRWRTASWRRQTPAQLEEQAGSVSVAAAEGRRGHWLHSLAERGREKRRNVPMPPSGAQTVISRRSGPRGRGRRRPRSCRGGRRLAGGRRVRPRGPLRPPASPRRPARPH</sequence>
<comment type="caution">
    <text evidence="2">The sequence shown here is derived from an EMBL/GenBank/DDBJ whole genome shotgun (WGS) entry which is preliminary data.</text>
</comment>
<organism evidence="2 3">
    <name type="scientific">Actinoallomurus bryophytorum</name>
    <dbReference type="NCBI Taxonomy" id="1490222"/>
    <lineage>
        <taxon>Bacteria</taxon>
        <taxon>Bacillati</taxon>
        <taxon>Actinomycetota</taxon>
        <taxon>Actinomycetes</taxon>
        <taxon>Streptosporangiales</taxon>
        <taxon>Thermomonosporaceae</taxon>
        <taxon>Actinoallomurus</taxon>
    </lineage>
</organism>
<keyword evidence="3" id="KW-1185">Reference proteome</keyword>